<dbReference type="Pfam" id="PF01061">
    <property type="entry name" value="ABC2_membrane"/>
    <property type="match status" value="1"/>
</dbReference>
<sequence>MSALDLSPAGAAAPARARVLAQARFDLLAMLRNGEQLLLTLILPLLVLVGLARSSFVEVTTAATGSAARIDIVTPGVLALALISTAFTGQAIGTGFDRRAGFLRLLGTTPLGRSGLLAGRVLATVAVQLIQIVVLGAAALALGWSPAASGVLPALGVSVLGSAAFVALGLLLAGTMRAEAVLAVANLVWVLLLAGGGVVLSSDRLGGFGEGVRWLPSAALGDGLRAALEYGAWPGRELLLLAAWAVIIGAAATRWFRWDS</sequence>
<dbReference type="PIRSF" id="PIRSF006648">
    <property type="entry name" value="DrrB"/>
    <property type="match status" value="1"/>
</dbReference>
<evidence type="ECO:0000313" key="9">
    <source>
        <dbReference type="Proteomes" id="UP001612915"/>
    </source>
</evidence>
<keyword evidence="5" id="KW-0046">Antibiotic resistance</keyword>
<keyword evidence="2 6" id="KW-0812">Transmembrane</keyword>
<dbReference type="InterPro" id="IPR000412">
    <property type="entry name" value="ABC_2_transport"/>
</dbReference>
<comment type="subcellular location">
    <subcellularLocation>
        <location evidence="1">Membrane</location>
        <topology evidence="1">Multi-pass membrane protein</topology>
    </subcellularLocation>
</comment>
<protein>
    <submittedName>
        <fullName evidence="8">ABC transporter permease</fullName>
    </submittedName>
</protein>
<dbReference type="PANTHER" id="PTHR43229">
    <property type="entry name" value="NODULATION PROTEIN J"/>
    <property type="match status" value="1"/>
</dbReference>
<dbReference type="EMBL" id="JBITLV010000006">
    <property type="protein sequence ID" value="MFI7589004.1"/>
    <property type="molecule type" value="Genomic_DNA"/>
</dbReference>
<feature type="transmembrane region" description="Helical" evidence="6">
    <location>
        <begin position="76"/>
        <end position="96"/>
    </location>
</feature>
<evidence type="ECO:0000256" key="4">
    <source>
        <dbReference type="ARBA" id="ARBA00023136"/>
    </source>
</evidence>
<keyword evidence="9" id="KW-1185">Reference proteome</keyword>
<dbReference type="Proteomes" id="UP001612915">
    <property type="component" value="Unassembled WGS sequence"/>
</dbReference>
<evidence type="ECO:0000313" key="8">
    <source>
        <dbReference type="EMBL" id="MFI7589004.1"/>
    </source>
</evidence>
<organism evidence="8 9">
    <name type="scientific">Spongisporangium articulatum</name>
    <dbReference type="NCBI Taxonomy" id="3362603"/>
    <lineage>
        <taxon>Bacteria</taxon>
        <taxon>Bacillati</taxon>
        <taxon>Actinomycetota</taxon>
        <taxon>Actinomycetes</taxon>
        <taxon>Kineosporiales</taxon>
        <taxon>Kineosporiaceae</taxon>
        <taxon>Spongisporangium</taxon>
    </lineage>
</organism>
<feature type="domain" description="ABC-2 type transporter transmembrane" evidence="7">
    <location>
        <begin position="25"/>
        <end position="227"/>
    </location>
</feature>
<evidence type="ECO:0000256" key="5">
    <source>
        <dbReference type="ARBA" id="ARBA00023251"/>
    </source>
</evidence>
<feature type="transmembrane region" description="Helical" evidence="6">
    <location>
        <begin position="37"/>
        <end position="56"/>
    </location>
</feature>
<evidence type="ECO:0000256" key="6">
    <source>
        <dbReference type="SAM" id="Phobius"/>
    </source>
</evidence>
<evidence type="ECO:0000256" key="3">
    <source>
        <dbReference type="ARBA" id="ARBA00022989"/>
    </source>
</evidence>
<feature type="transmembrane region" description="Helical" evidence="6">
    <location>
        <begin position="117"/>
        <end position="144"/>
    </location>
</feature>
<evidence type="ECO:0000259" key="7">
    <source>
        <dbReference type="Pfam" id="PF01061"/>
    </source>
</evidence>
<accession>A0ABW8ARI4</accession>
<comment type="caution">
    <text evidence="8">The sequence shown here is derived from an EMBL/GenBank/DDBJ whole genome shotgun (WGS) entry which is preliminary data.</text>
</comment>
<evidence type="ECO:0000256" key="1">
    <source>
        <dbReference type="ARBA" id="ARBA00004141"/>
    </source>
</evidence>
<feature type="transmembrane region" description="Helical" evidence="6">
    <location>
        <begin position="238"/>
        <end position="256"/>
    </location>
</feature>
<evidence type="ECO:0000256" key="2">
    <source>
        <dbReference type="ARBA" id="ARBA00022692"/>
    </source>
</evidence>
<keyword evidence="4 6" id="KW-0472">Membrane</keyword>
<dbReference type="InterPro" id="IPR051784">
    <property type="entry name" value="Nod_factor_ABC_transporter"/>
</dbReference>
<dbReference type="InterPro" id="IPR013525">
    <property type="entry name" value="ABC2_TM"/>
</dbReference>
<proteinExistence type="predicted"/>
<reference evidence="8 9" key="1">
    <citation type="submission" date="2024-10" db="EMBL/GenBank/DDBJ databases">
        <title>The Natural Products Discovery Center: Release of the First 8490 Sequenced Strains for Exploring Actinobacteria Biosynthetic Diversity.</title>
        <authorList>
            <person name="Kalkreuter E."/>
            <person name="Kautsar S.A."/>
            <person name="Yang D."/>
            <person name="Bader C.D."/>
            <person name="Teijaro C.N."/>
            <person name="Fluegel L."/>
            <person name="Davis C.M."/>
            <person name="Simpson J.R."/>
            <person name="Lauterbach L."/>
            <person name="Steele A.D."/>
            <person name="Gui C."/>
            <person name="Meng S."/>
            <person name="Li G."/>
            <person name="Viehrig K."/>
            <person name="Ye F."/>
            <person name="Su P."/>
            <person name="Kiefer A.F."/>
            <person name="Nichols A."/>
            <person name="Cepeda A.J."/>
            <person name="Yan W."/>
            <person name="Fan B."/>
            <person name="Jiang Y."/>
            <person name="Adhikari A."/>
            <person name="Zheng C.-J."/>
            <person name="Schuster L."/>
            <person name="Cowan T.M."/>
            <person name="Smanski M.J."/>
            <person name="Chevrette M.G."/>
            <person name="De Carvalho L.P.S."/>
            <person name="Shen B."/>
        </authorList>
    </citation>
    <scope>NUCLEOTIDE SEQUENCE [LARGE SCALE GENOMIC DNA]</scope>
    <source>
        <strain evidence="8 9">NPDC049639</strain>
    </source>
</reference>
<keyword evidence="3 6" id="KW-1133">Transmembrane helix</keyword>
<name>A0ABW8ARI4_9ACTN</name>
<gene>
    <name evidence="8" type="ORF">ACIB24_18225</name>
</gene>
<feature type="transmembrane region" description="Helical" evidence="6">
    <location>
        <begin position="180"/>
        <end position="200"/>
    </location>
</feature>
<dbReference type="RefSeq" id="WP_398283268.1">
    <property type="nucleotide sequence ID" value="NZ_JBITLV010000006.1"/>
</dbReference>
<feature type="transmembrane region" description="Helical" evidence="6">
    <location>
        <begin position="150"/>
        <end position="173"/>
    </location>
</feature>
<dbReference type="PANTHER" id="PTHR43229:SF2">
    <property type="entry name" value="NODULATION PROTEIN J"/>
    <property type="match status" value="1"/>
</dbReference>